<evidence type="ECO:0000256" key="7">
    <source>
        <dbReference type="ARBA" id="ARBA00022692"/>
    </source>
</evidence>
<evidence type="ECO:0000256" key="14">
    <source>
        <dbReference type="ARBA" id="ARBA00023128"/>
    </source>
</evidence>
<evidence type="ECO:0000313" key="21">
    <source>
        <dbReference type="EMBL" id="UBU97364.1"/>
    </source>
</evidence>
<dbReference type="Pfam" id="PF00361">
    <property type="entry name" value="Proton_antipo_M"/>
    <property type="match status" value="1"/>
</dbReference>
<feature type="transmembrane region" description="Helical" evidence="18">
    <location>
        <begin position="292"/>
        <end position="311"/>
    </location>
</feature>
<dbReference type="PANTHER" id="PTHR46552">
    <property type="entry name" value="NADH-UBIQUINONE OXIDOREDUCTASE CHAIN 2"/>
    <property type="match status" value="1"/>
</dbReference>
<keyword evidence="10" id="KW-0249">Electron transport</keyword>
<feature type="transmembrane region" description="Helical" evidence="18">
    <location>
        <begin position="187"/>
        <end position="212"/>
    </location>
</feature>
<feature type="transmembrane region" description="Helical" evidence="18">
    <location>
        <begin position="121"/>
        <end position="139"/>
    </location>
</feature>
<keyword evidence="6" id="KW-0679">Respiratory chain</keyword>
<evidence type="ECO:0000256" key="18">
    <source>
        <dbReference type="SAM" id="Phobius"/>
    </source>
</evidence>
<keyword evidence="8" id="KW-0999">Mitochondrion inner membrane</keyword>
<feature type="transmembrane region" description="Helical" evidence="18">
    <location>
        <begin position="145"/>
        <end position="166"/>
    </location>
</feature>
<gene>
    <name evidence="21" type="primary">nad2</name>
</gene>
<keyword evidence="9" id="KW-1278">Translocase</keyword>
<keyword evidence="11 18" id="KW-1133">Transmembrane helix</keyword>
<reference evidence="21" key="1">
    <citation type="submission" date="2021-02" db="EMBL/GenBank/DDBJ databases">
        <title>The full-length mitochondrial genome of a sea slug, Asteronotus hepaticus (Abraham, 1877) (Nudibranchia, Discodorididae).</title>
        <authorList>
            <person name="Jung Y.-H."/>
            <person name="Kim H."/>
            <person name="Kim K.-Y."/>
            <person name="Yoon B.B."/>
            <person name="Yoon M."/>
        </authorList>
    </citation>
    <scope>NUCLEOTIDE SEQUENCE</scope>
</reference>
<evidence type="ECO:0000256" key="9">
    <source>
        <dbReference type="ARBA" id="ARBA00022967"/>
    </source>
</evidence>
<proteinExistence type="inferred from homology"/>
<evidence type="ECO:0000256" key="10">
    <source>
        <dbReference type="ARBA" id="ARBA00022982"/>
    </source>
</evidence>
<dbReference type="AlphaFoldDB" id="A0A8K1I739"/>
<keyword evidence="5" id="KW-0813">Transport</keyword>
<evidence type="ECO:0000256" key="1">
    <source>
        <dbReference type="ARBA" id="ARBA00004448"/>
    </source>
</evidence>
<keyword evidence="19" id="KW-0732">Signal</keyword>
<evidence type="ECO:0000256" key="19">
    <source>
        <dbReference type="SAM" id="SignalP"/>
    </source>
</evidence>
<dbReference type="InterPro" id="IPR001750">
    <property type="entry name" value="ND/Mrp_TM"/>
</dbReference>
<evidence type="ECO:0000259" key="20">
    <source>
        <dbReference type="Pfam" id="PF00361"/>
    </source>
</evidence>
<keyword evidence="14 21" id="KW-0496">Mitochondrion</keyword>
<sequence length="312" mass="34536">MSSGNLLFYLVLLLGPLVSVSSTNWVICWVGMELSFLGAIPLMLTDVNFHSLSKESVIKYFCIQALGSGLLMFGGVLLYMDPTASFFSNVVFMLALFLKLGMFPLHFWVPSVAAGLNWVPMFILLAWQKIPPFAFLVNIMENNQWMSTIVLVLGGMTALTGALIGLNQTSMRAMLGSSSIAHTGWGCIGAVAGGLWPYFFIYCLSFAILMLFCIVEDPFMISLGILSLSGLPPFSMFVGKWIILKSMLMSDSGFLFLILPILSALLSLFFYLKFFYSFYLSSKTSGSNDTKYMMIRSLIIIVTAGVFFILLF</sequence>
<feature type="chain" id="PRO_5035457378" description="NADH-ubiquinone oxidoreductase chain 2" evidence="19">
    <location>
        <begin position="23"/>
        <end position="312"/>
    </location>
</feature>
<geneLocation type="mitochondrion" evidence="21"/>
<evidence type="ECO:0000256" key="8">
    <source>
        <dbReference type="ARBA" id="ARBA00022792"/>
    </source>
</evidence>
<evidence type="ECO:0000256" key="5">
    <source>
        <dbReference type="ARBA" id="ARBA00022448"/>
    </source>
</evidence>
<protein>
    <recommendedName>
        <fullName evidence="4">NADH-ubiquinone oxidoreductase chain 2</fullName>
        <ecNumber evidence="3">7.1.1.2</ecNumber>
    </recommendedName>
    <alternativeName>
        <fullName evidence="16">NADH dehydrogenase subunit 2</fullName>
    </alternativeName>
</protein>
<keyword evidence="15 18" id="KW-0472">Membrane</keyword>
<evidence type="ECO:0000256" key="17">
    <source>
        <dbReference type="ARBA" id="ARBA00049551"/>
    </source>
</evidence>
<feature type="signal peptide" evidence="19">
    <location>
        <begin position="1"/>
        <end position="22"/>
    </location>
</feature>
<dbReference type="GO" id="GO:0008137">
    <property type="term" value="F:NADH dehydrogenase (ubiquinone) activity"/>
    <property type="evidence" value="ECO:0007669"/>
    <property type="project" value="UniProtKB-EC"/>
</dbReference>
<dbReference type="InterPro" id="IPR050175">
    <property type="entry name" value="Complex_I_Subunit_2"/>
</dbReference>
<evidence type="ECO:0000256" key="6">
    <source>
        <dbReference type="ARBA" id="ARBA00022660"/>
    </source>
</evidence>
<evidence type="ECO:0000256" key="2">
    <source>
        <dbReference type="ARBA" id="ARBA00007012"/>
    </source>
</evidence>
<dbReference type="EC" id="7.1.1.2" evidence="3"/>
<feature type="transmembrane region" description="Helical" evidence="18">
    <location>
        <begin position="218"/>
        <end position="242"/>
    </location>
</feature>
<evidence type="ECO:0000256" key="12">
    <source>
        <dbReference type="ARBA" id="ARBA00023027"/>
    </source>
</evidence>
<feature type="domain" description="NADH:quinone oxidoreductase/Mrp antiporter transmembrane" evidence="20">
    <location>
        <begin position="22"/>
        <end position="215"/>
    </location>
</feature>
<feature type="transmembrane region" description="Helical" evidence="18">
    <location>
        <begin position="61"/>
        <end position="80"/>
    </location>
</feature>
<evidence type="ECO:0000256" key="15">
    <source>
        <dbReference type="ARBA" id="ARBA00023136"/>
    </source>
</evidence>
<evidence type="ECO:0000256" key="4">
    <source>
        <dbReference type="ARBA" id="ARBA00021008"/>
    </source>
</evidence>
<comment type="similarity">
    <text evidence="2">Belongs to the complex I subunit 2 family.</text>
</comment>
<comment type="subcellular location">
    <subcellularLocation>
        <location evidence="1">Mitochondrion inner membrane</location>
        <topology evidence="1">Multi-pass membrane protein</topology>
    </subcellularLocation>
</comment>
<dbReference type="GO" id="GO:0005743">
    <property type="term" value="C:mitochondrial inner membrane"/>
    <property type="evidence" value="ECO:0007669"/>
    <property type="project" value="UniProtKB-SubCell"/>
</dbReference>
<organism evidence="21">
    <name type="scientific">Asteronotus hepaticus</name>
    <dbReference type="NCBI Taxonomy" id="2676872"/>
    <lineage>
        <taxon>Eukaryota</taxon>
        <taxon>Metazoa</taxon>
        <taxon>Spiralia</taxon>
        <taxon>Lophotrochozoa</taxon>
        <taxon>Mollusca</taxon>
        <taxon>Gastropoda</taxon>
        <taxon>Heterobranchia</taxon>
        <taxon>Euthyneura</taxon>
        <taxon>Nudipleura</taxon>
        <taxon>Nudibranchia</taxon>
        <taxon>Doridina</taxon>
        <taxon>Eudoridoidea</taxon>
        <taxon>Asteronotidae</taxon>
        <taxon>Asteronotus</taxon>
    </lineage>
</organism>
<name>A0A8K1I739_9GAST</name>
<evidence type="ECO:0000256" key="3">
    <source>
        <dbReference type="ARBA" id="ARBA00012944"/>
    </source>
</evidence>
<evidence type="ECO:0000256" key="16">
    <source>
        <dbReference type="ARBA" id="ARBA00031028"/>
    </source>
</evidence>
<feature type="transmembrane region" description="Helical" evidence="18">
    <location>
        <begin position="86"/>
        <end position="109"/>
    </location>
</feature>
<evidence type="ECO:0000256" key="11">
    <source>
        <dbReference type="ARBA" id="ARBA00022989"/>
    </source>
</evidence>
<dbReference type="PANTHER" id="PTHR46552:SF1">
    <property type="entry name" value="NADH-UBIQUINONE OXIDOREDUCTASE CHAIN 2"/>
    <property type="match status" value="1"/>
</dbReference>
<feature type="transmembrane region" description="Helical" evidence="18">
    <location>
        <begin position="254"/>
        <end position="272"/>
    </location>
</feature>
<keyword evidence="12" id="KW-0520">NAD</keyword>
<dbReference type="GO" id="GO:0006120">
    <property type="term" value="P:mitochondrial electron transport, NADH to ubiquinone"/>
    <property type="evidence" value="ECO:0007669"/>
    <property type="project" value="TreeGrafter"/>
</dbReference>
<accession>A0A8K1I739</accession>
<keyword evidence="13" id="KW-0830">Ubiquinone</keyword>
<comment type="catalytic activity">
    <reaction evidence="17">
        <text>a ubiquinone + NADH + 5 H(+)(in) = a ubiquinol + NAD(+) + 4 H(+)(out)</text>
        <dbReference type="Rhea" id="RHEA:29091"/>
        <dbReference type="Rhea" id="RHEA-COMP:9565"/>
        <dbReference type="Rhea" id="RHEA-COMP:9566"/>
        <dbReference type="ChEBI" id="CHEBI:15378"/>
        <dbReference type="ChEBI" id="CHEBI:16389"/>
        <dbReference type="ChEBI" id="CHEBI:17976"/>
        <dbReference type="ChEBI" id="CHEBI:57540"/>
        <dbReference type="ChEBI" id="CHEBI:57945"/>
        <dbReference type="EC" id="7.1.1.2"/>
    </reaction>
</comment>
<dbReference type="EMBL" id="MW559976">
    <property type="protein sequence ID" value="UBU97364.1"/>
    <property type="molecule type" value="Genomic_DNA"/>
</dbReference>
<evidence type="ECO:0000256" key="13">
    <source>
        <dbReference type="ARBA" id="ARBA00023075"/>
    </source>
</evidence>
<keyword evidence="7 18" id="KW-0812">Transmembrane</keyword>